<evidence type="ECO:0000259" key="4">
    <source>
        <dbReference type="Pfam" id="PF20629"/>
    </source>
</evidence>
<protein>
    <submittedName>
        <fullName evidence="5">UxaA family hydrolase</fullName>
    </submittedName>
</protein>
<evidence type="ECO:0000313" key="5">
    <source>
        <dbReference type="EMBL" id="MEI4768779.1"/>
    </source>
</evidence>
<reference evidence="5 6" key="1">
    <citation type="submission" date="2024-01" db="EMBL/GenBank/DDBJ databases">
        <title>Seven novel Bacillus-like species.</title>
        <authorList>
            <person name="Liu G."/>
        </authorList>
    </citation>
    <scope>NUCLEOTIDE SEQUENCE [LARGE SCALE GENOMIC DNA]</scope>
    <source>
        <strain evidence="5 6">FJAT-51614</strain>
    </source>
</reference>
<evidence type="ECO:0000256" key="2">
    <source>
        <dbReference type="ARBA" id="ARBA00023239"/>
    </source>
</evidence>
<dbReference type="PANTHER" id="PTHR30536:SF5">
    <property type="entry name" value="ALTRONATE DEHYDRATASE"/>
    <property type="match status" value="1"/>
</dbReference>
<dbReference type="PANTHER" id="PTHR30536">
    <property type="entry name" value="ALTRONATE/GALACTARATE DEHYDRATASE"/>
    <property type="match status" value="1"/>
</dbReference>
<evidence type="ECO:0000256" key="1">
    <source>
        <dbReference type="ARBA" id="ARBA00010986"/>
    </source>
</evidence>
<evidence type="ECO:0000259" key="3">
    <source>
        <dbReference type="Pfam" id="PF04295"/>
    </source>
</evidence>
<sequence length="372" mass="40440">MSNLTFKGFARSDSSVGIRNYIGVVSTVVCSSVVTRDIAKTVPQGIPVVHANGCAQLGDDFLLTKNTLKGVVANPNIYASLLVGLGCETNQVSILLDETVESKPKVGFSIQQMAGGTNTLQAGSEIVKKWSEEIHEIERTEQGIEKLTIGILPIDLDKNEYQSASPSVSTFIKEMVESRATVILGMTDKMEKVLDRATSRAANEQVKAQMLSISSKNTRQTWDKMNPNESEYLQYSDADFQLGLEELKLAEGIDVASILNYAEIPNASGLHLSIMPNNVIEAASNLVASGCNLIVFLTNRAIFTGTIVVPCMTIGVMNKENQSVEMIDLVIDEHVTSSDILQKVIDISSGQLTKLEDFKLEEFAISHIGTTF</sequence>
<keyword evidence="2" id="KW-0456">Lyase</keyword>
<dbReference type="InterPro" id="IPR007392">
    <property type="entry name" value="GD_AH_second"/>
</dbReference>
<comment type="caution">
    <text evidence="5">The sequence shown here is derived from an EMBL/GenBank/DDBJ whole genome shotgun (WGS) entry which is preliminary data.</text>
</comment>
<dbReference type="EMBL" id="JBAWSY010000002">
    <property type="protein sequence ID" value="MEI4768779.1"/>
    <property type="molecule type" value="Genomic_DNA"/>
</dbReference>
<keyword evidence="6" id="KW-1185">Reference proteome</keyword>
<accession>A0ABU8F183</accession>
<feature type="domain" description="D-galactarate/Altronate dehydratase C-terminal" evidence="4">
    <location>
        <begin position="163"/>
        <end position="369"/>
    </location>
</feature>
<dbReference type="Proteomes" id="UP001364890">
    <property type="component" value="Unassembled WGS sequence"/>
</dbReference>
<organism evidence="5 6">
    <name type="scientific">Psychrobacillus mangrovi</name>
    <dbReference type="NCBI Taxonomy" id="3117745"/>
    <lineage>
        <taxon>Bacteria</taxon>
        <taxon>Bacillati</taxon>
        <taxon>Bacillota</taxon>
        <taxon>Bacilli</taxon>
        <taxon>Bacillales</taxon>
        <taxon>Bacillaceae</taxon>
        <taxon>Psychrobacillus</taxon>
    </lineage>
</organism>
<gene>
    <name evidence="5" type="ORF">WAX74_03780</name>
</gene>
<comment type="similarity">
    <text evidence="1">Belongs to the UxaA family.</text>
</comment>
<feature type="domain" description="D-galactarate/Altronate dehydratase second" evidence="3">
    <location>
        <begin position="8"/>
        <end position="134"/>
    </location>
</feature>
<evidence type="ECO:0000313" key="6">
    <source>
        <dbReference type="Proteomes" id="UP001364890"/>
    </source>
</evidence>
<dbReference type="GO" id="GO:0016787">
    <property type="term" value="F:hydrolase activity"/>
    <property type="evidence" value="ECO:0007669"/>
    <property type="project" value="UniProtKB-KW"/>
</dbReference>
<name>A0ABU8F183_9BACI</name>
<dbReference type="Pfam" id="PF20629">
    <property type="entry name" value="GD_AH_C"/>
    <property type="match status" value="1"/>
</dbReference>
<keyword evidence="5" id="KW-0378">Hydrolase</keyword>
<proteinExistence type="inferred from homology"/>
<dbReference type="RefSeq" id="WP_336496332.1">
    <property type="nucleotide sequence ID" value="NZ_JBAWSY010000002.1"/>
</dbReference>
<dbReference type="Pfam" id="PF04295">
    <property type="entry name" value="GD_AH_second"/>
    <property type="match status" value="1"/>
</dbReference>
<dbReference type="InterPro" id="IPR048332">
    <property type="entry name" value="GD_AH_C"/>
</dbReference>
<dbReference type="InterPro" id="IPR052172">
    <property type="entry name" value="UxaA_altronate/galactarate_dh"/>
</dbReference>